<evidence type="ECO:0000256" key="8">
    <source>
        <dbReference type="ARBA" id="ARBA00023211"/>
    </source>
</evidence>
<feature type="binding site" evidence="9">
    <location>
        <position position="49"/>
    </location>
    <ligand>
        <name>Mn(2+)</name>
        <dbReference type="ChEBI" id="CHEBI:29035"/>
        <label>2</label>
    </ligand>
</feature>
<dbReference type="CDD" id="cd00840">
    <property type="entry name" value="MPP_Mre11_N"/>
    <property type="match status" value="1"/>
</dbReference>
<comment type="activity regulation">
    <text evidence="9">Nuclease activity is regulated by Rad50.</text>
</comment>
<dbReference type="InterPro" id="IPR029052">
    <property type="entry name" value="Metallo-depent_PP-like"/>
</dbReference>
<comment type="cofactor">
    <cofactor evidence="9">
        <name>Mn(2+)</name>
        <dbReference type="ChEBI" id="CHEBI:29035"/>
    </cofactor>
    <text evidence="9">Binds 2 manganese ions per subunit.</text>
</comment>
<evidence type="ECO:0000256" key="2">
    <source>
        <dbReference type="ARBA" id="ARBA00022723"/>
    </source>
</evidence>
<accession>A0A832YN80</accession>
<feature type="domain" description="Calcineurin-like phosphoesterase" evidence="10">
    <location>
        <begin position="1"/>
        <end position="196"/>
    </location>
</feature>
<reference evidence="11" key="1">
    <citation type="journal article" date="2020" name="ISME J.">
        <title>Gammaproteobacteria mediating utilization of methyl-, sulfur- and petroleum organic compounds in deep ocean hydrothermal plumes.</title>
        <authorList>
            <person name="Zhou Z."/>
            <person name="Liu Y."/>
            <person name="Pan J."/>
            <person name="Cron B.R."/>
            <person name="Toner B.M."/>
            <person name="Anantharaman K."/>
            <person name="Breier J.A."/>
            <person name="Dick G.J."/>
            <person name="Li M."/>
        </authorList>
    </citation>
    <scope>NUCLEOTIDE SEQUENCE</scope>
    <source>
        <strain evidence="11">SZUA-1385</strain>
    </source>
</reference>
<dbReference type="Proteomes" id="UP000605144">
    <property type="component" value="Unassembled WGS sequence"/>
</dbReference>
<comment type="function">
    <text evidence="9">Part of the Rad50/Mre11 complex, which is involved in the early steps of DNA double-strand break (DSB) repair. The complex may facilitate opening of the processed DNA ends to aid in the recruitment of HerA and NurA. Mre11 binds to DSB ends and has both double-stranded 3'-5' exonuclease activity and single-stranded endonuclease activity.</text>
</comment>
<evidence type="ECO:0000256" key="7">
    <source>
        <dbReference type="ARBA" id="ARBA00023204"/>
    </source>
</evidence>
<gene>
    <name evidence="9" type="primary">mre11</name>
    <name evidence="11" type="ORF">EYG76_01980</name>
</gene>
<organism evidence="11 12">
    <name type="scientific">Methanothermococcus okinawensis</name>
    <dbReference type="NCBI Taxonomy" id="155863"/>
    <lineage>
        <taxon>Archaea</taxon>
        <taxon>Methanobacteriati</taxon>
        <taxon>Methanobacteriota</taxon>
        <taxon>Methanomada group</taxon>
        <taxon>Methanococci</taxon>
        <taxon>Methanococcales</taxon>
        <taxon>Methanococcaceae</taxon>
        <taxon>Methanothermococcus</taxon>
    </lineage>
</organism>
<dbReference type="AlphaFoldDB" id="A0A832YN80"/>
<feature type="binding site" evidence="9">
    <location>
        <position position="49"/>
    </location>
    <ligand>
        <name>Mn(2+)</name>
        <dbReference type="ChEBI" id="CHEBI:29035"/>
        <label>1</label>
    </ligand>
</feature>
<dbReference type="InterPro" id="IPR004843">
    <property type="entry name" value="Calcineurin-like_PHP"/>
</dbReference>
<feature type="binding site" evidence="9">
    <location>
        <position position="84"/>
    </location>
    <ligand>
        <name>Mn(2+)</name>
        <dbReference type="ChEBI" id="CHEBI:29035"/>
        <label>2</label>
    </ligand>
</feature>
<comment type="caution">
    <text evidence="11">The sequence shown here is derived from an EMBL/GenBank/DDBJ whole genome shotgun (WGS) entry which is preliminary data.</text>
</comment>
<feature type="binding site" evidence="9">
    <location>
        <position position="10"/>
    </location>
    <ligand>
        <name>Mn(2+)</name>
        <dbReference type="ChEBI" id="CHEBI:29035"/>
        <label>1</label>
    </ligand>
</feature>
<keyword evidence="2 9" id="KW-0479">Metal-binding</keyword>
<keyword evidence="5 9" id="KW-0378">Hydrolase</keyword>
<dbReference type="GO" id="GO:0045027">
    <property type="term" value="F:DNA end binding"/>
    <property type="evidence" value="ECO:0007669"/>
    <property type="project" value="UniProtKB-UniRule"/>
</dbReference>
<dbReference type="Pfam" id="PF00149">
    <property type="entry name" value="Metallophos"/>
    <property type="match status" value="1"/>
</dbReference>
<dbReference type="EC" id="3.1.-.-" evidence="9"/>
<evidence type="ECO:0000256" key="6">
    <source>
        <dbReference type="ARBA" id="ARBA00022839"/>
    </source>
</evidence>
<sequence length="383" mass="44604">MQFVHIGDTHLGYRQYNLDERESDIYNAFDECIDKIIEIKPDFVVHSGDLFDSSEPSINALYTAIKGLSKLKDHGIPLYIIHGNHDIPKRSSKRTPFSVLKKILGDYLKTFVNKKYHIIRGEKEVFIGGSDFTYRSTIDDLLKDYALIERESRDYKDKILLFHQSIYSYSNIPTYEIQLNDLPQGFKYYAGGHIHQRILKKLNDDANGNNGSGVLAYSGSTEIINYDEYKDYEKYGKGFYLVDLSGKDFDINNVDKINIKCRDFIINKNIMDDKLLMKLIEELESKYKPVVICSVVKGLFGRLEDVLKNRALYSRISYIPESTEKEIILNNQLGDIDYLFKEFLRKGNYDVNFIYGIYREVLSEDGNLFNYLEDCYSKYRPQS</sequence>
<keyword evidence="8 9" id="KW-0464">Manganese</keyword>
<evidence type="ECO:0000259" key="10">
    <source>
        <dbReference type="Pfam" id="PF00149"/>
    </source>
</evidence>
<keyword evidence="4 9" id="KW-0227">DNA damage</keyword>
<feature type="binding site" evidence="9">
    <location>
        <position position="193"/>
    </location>
    <ligand>
        <name>Mn(2+)</name>
        <dbReference type="ChEBI" id="CHEBI:29035"/>
        <label>2</label>
    </ligand>
</feature>
<comment type="similarity">
    <text evidence="9">Belongs to the MRE11/RAD32 family.</text>
</comment>
<dbReference type="GO" id="GO:0030145">
    <property type="term" value="F:manganese ion binding"/>
    <property type="evidence" value="ECO:0007669"/>
    <property type="project" value="UniProtKB-UniRule"/>
</dbReference>
<evidence type="ECO:0000313" key="12">
    <source>
        <dbReference type="Proteomes" id="UP000605144"/>
    </source>
</evidence>
<keyword evidence="1 9" id="KW-0540">Nuclease</keyword>
<dbReference type="PANTHER" id="PTHR30337">
    <property type="entry name" value="COMPONENT OF ATP-DEPENDENT DSDNA EXONUCLEASE"/>
    <property type="match status" value="1"/>
</dbReference>
<evidence type="ECO:0000256" key="4">
    <source>
        <dbReference type="ARBA" id="ARBA00022763"/>
    </source>
</evidence>
<keyword evidence="6 9" id="KW-0269">Exonuclease</keyword>
<dbReference type="GO" id="GO:0000403">
    <property type="term" value="F:Y-form DNA binding"/>
    <property type="evidence" value="ECO:0007669"/>
    <property type="project" value="UniProtKB-UniRule"/>
</dbReference>
<dbReference type="GO" id="GO:0008408">
    <property type="term" value="F:3'-5' exonuclease activity"/>
    <property type="evidence" value="ECO:0007669"/>
    <property type="project" value="UniProtKB-UniRule"/>
</dbReference>
<keyword evidence="7 9" id="KW-0234">DNA repair</keyword>
<feature type="binding site" evidence="9">
    <location>
        <position position="163"/>
    </location>
    <ligand>
        <name>Mn(2+)</name>
        <dbReference type="ChEBI" id="CHEBI:29035"/>
        <label>2</label>
    </ligand>
</feature>
<dbReference type="PANTHER" id="PTHR30337:SF0">
    <property type="entry name" value="NUCLEASE SBCCD SUBUNIT D"/>
    <property type="match status" value="1"/>
</dbReference>
<keyword evidence="3 9" id="KW-0255">Endonuclease</keyword>
<dbReference type="InterPro" id="IPR050535">
    <property type="entry name" value="DNA_Repair-Maintenance_Comp"/>
</dbReference>
<comment type="subunit">
    <text evidence="9">Homodimer. Forms a heterotetramer composed of two Mre11 subunits and two Rad50 subunits.</text>
</comment>
<protein>
    <recommendedName>
        <fullName evidence="9">DNA double-strand break repair protein Mre11</fullName>
        <ecNumber evidence="9">3.1.-.-</ecNumber>
    </recommendedName>
</protein>
<feature type="binding site" evidence="9">
    <location>
        <position position="195"/>
    </location>
    <ligand>
        <name>Mn(2+)</name>
        <dbReference type="ChEBI" id="CHEBI:29035"/>
        <label>1</label>
    </ligand>
</feature>
<dbReference type="EMBL" id="DQSV01000041">
    <property type="protein sequence ID" value="HIP17057.1"/>
    <property type="molecule type" value="Genomic_DNA"/>
</dbReference>
<dbReference type="SUPFAM" id="SSF56300">
    <property type="entry name" value="Metallo-dependent phosphatases"/>
    <property type="match status" value="1"/>
</dbReference>
<dbReference type="InterPro" id="IPR041796">
    <property type="entry name" value="Mre11_N"/>
</dbReference>
<dbReference type="GO" id="GO:0006302">
    <property type="term" value="P:double-strand break repair"/>
    <property type="evidence" value="ECO:0007669"/>
    <property type="project" value="UniProtKB-UniRule"/>
</dbReference>
<dbReference type="GO" id="GO:0004519">
    <property type="term" value="F:endonuclease activity"/>
    <property type="evidence" value="ECO:0007669"/>
    <property type="project" value="UniProtKB-UniRule"/>
</dbReference>
<name>A0A832YN80_9EURY</name>
<evidence type="ECO:0000313" key="11">
    <source>
        <dbReference type="EMBL" id="HIP17057.1"/>
    </source>
</evidence>
<evidence type="ECO:0000256" key="3">
    <source>
        <dbReference type="ARBA" id="ARBA00022759"/>
    </source>
</evidence>
<proteinExistence type="inferred from homology"/>
<evidence type="ECO:0000256" key="9">
    <source>
        <dbReference type="HAMAP-Rule" id="MF_02044"/>
    </source>
</evidence>
<dbReference type="HAMAP" id="MF_02044">
    <property type="entry name" value="Mre11"/>
    <property type="match status" value="1"/>
</dbReference>
<evidence type="ECO:0000256" key="5">
    <source>
        <dbReference type="ARBA" id="ARBA00022801"/>
    </source>
</evidence>
<dbReference type="InterPro" id="IPR032885">
    <property type="entry name" value="Mre11_archaea-type"/>
</dbReference>
<dbReference type="Gene3D" id="3.60.21.10">
    <property type="match status" value="1"/>
</dbReference>
<feature type="active site" description="Proton donor" evidence="9">
    <location>
        <position position="85"/>
    </location>
</feature>
<feature type="binding site" evidence="9">
    <location>
        <position position="8"/>
    </location>
    <ligand>
        <name>Mn(2+)</name>
        <dbReference type="ChEBI" id="CHEBI:29035"/>
        <label>1</label>
    </ligand>
</feature>
<evidence type="ECO:0000256" key="1">
    <source>
        <dbReference type="ARBA" id="ARBA00022722"/>
    </source>
</evidence>